<feature type="non-terminal residue" evidence="3">
    <location>
        <position position="1"/>
    </location>
</feature>
<organism evidence="3 4">
    <name type="scientific">Cirrhinus mrigala</name>
    <name type="common">Mrigala</name>
    <dbReference type="NCBI Taxonomy" id="683832"/>
    <lineage>
        <taxon>Eukaryota</taxon>
        <taxon>Metazoa</taxon>
        <taxon>Chordata</taxon>
        <taxon>Craniata</taxon>
        <taxon>Vertebrata</taxon>
        <taxon>Euteleostomi</taxon>
        <taxon>Actinopterygii</taxon>
        <taxon>Neopterygii</taxon>
        <taxon>Teleostei</taxon>
        <taxon>Ostariophysi</taxon>
        <taxon>Cypriniformes</taxon>
        <taxon>Cyprinidae</taxon>
        <taxon>Labeoninae</taxon>
        <taxon>Labeonini</taxon>
        <taxon>Cirrhinus</taxon>
    </lineage>
</organism>
<accession>A0ABD0MYC3</accession>
<dbReference type="InterPro" id="IPR029055">
    <property type="entry name" value="Ntn_hydrolases_N"/>
</dbReference>
<keyword evidence="4" id="KW-1185">Reference proteome</keyword>
<name>A0ABD0MYC3_CIRMR</name>
<dbReference type="PANTHER" id="PTHR11686:SF56">
    <property type="entry name" value="GLUTATHIONE HYDROLASE 1 PROENZYME-RELATED"/>
    <property type="match status" value="1"/>
</dbReference>
<evidence type="ECO:0000313" key="4">
    <source>
        <dbReference type="Proteomes" id="UP001529510"/>
    </source>
</evidence>
<evidence type="ECO:0000256" key="1">
    <source>
        <dbReference type="ARBA" id="ARBA00023180"/>
    </source>
</evidence>
<keyword evidence="1" id="KW-0325">Glycoprotein</keyword>
<proteinExistence type="predicted"/>
<reference evidence="3 4" key="1">
    <citation type="submission" date="2024-05" db="EMBL/GenBank/DDBJ databases">
        <title>Genome sequencing and assembly of Indian major carp, Cirrhinus mrigala (Hamilton, 1822).</title>
        <authorList>
            <person name="Mohindra V."/>
            <person name="Chowdhury L.M."/>
            <person name="Lal K."/>
            <person name="Jena J.K."/>
        </authorList>
    </citation>
    <scope>NUCLEOTIDE SEQUENCE [LARGE SCALE GENOMIC DNA]</scope>
    <source>
        <strain evidence="3">CM1030</strain>
        <tissue evidence="3">Blood</tissue>
    </source>
</reference>
<comment type="caution">
    <text evidence="3">The sequence shown here is derived from an EMBL/GenBank/DDBJ whole genome shotgun (WGS) entry which is preliminary data.</text>
</comment>
<dbReference type="PANTHER" id="PTHR11686">
    <property type="entry name" value="GAMMA GLUTAMYL TRANSPEPTIDASE"/>
    <property type="match status" value="1"/>
</dbReference>
<feature type="chain" id="PRO_5044826940" evidence="2">
    <location>
        <begin position="25"/>
        <end position="89"/>
    </location>
</feature>
<gene>
    <name evidence="3" type="ORF">M9458_051190</name>
</gene>
<dbReference type="EMBL" id="JAMKFB020000090">
    <property type="protein sequence ID" value="KAL0153576.1"/>
    <property type="molecule type" value="Genomic_DNA"/>
</dbReference>
<dbReference type="Proteomes" id="UP001529510">
    <property type="component" value="Unassembled WGS sequence"/>
</dbReference>
<keyword evidence="2" id="KW-0732">Signal</keyword>
<protein>
    <submittedName>
        <fullName evidence="3">Uncharacterized protein</fullName>
    </submittedName>
</protein>
<dbReference type="SUPFAM" id="SSF56235">
    <property type="entry name" value="N-terminal nucleophile aminohydrolases (Ntn hydrolases)"/>
    <property type="match status" value="1"/>
</dbReference>
<evidence type="ECO:0000313" key="3">
    <source>
        <dbReference type="EMBL" id="KAL0153576.1"/>
    </source>
</evidence>
<evidence type="ECO:0000256" key="2">
    <source>
        <dbReference type="SAM" id="SignalP"/>
    </source>
</evidence>
<sequence>YWFACVIVLVLILILAQRRDTVASTEIPHDKCYAKAAVAADAETCSKIGSTDTPAALDVVNPHSMGIGGGVVFTIYDASTGTWALGDSH</sequence>
<feature type="signal peptide" evidence="2">
    <location>
        <begin position="1"/>
        <end position="24"/>
    </location>
</feature>
<dbReference type="InterPro" id="IPR000101">
    <property type="entry name" value="GGT_peptidase"/>
</dbReference>
<dbReference type="AlphaFoldDB" id="A0ABD0MYC3"/>